<comment type="similarity">
    <text evidence="1 4">Belongs to the acyl-CoA dehydrogenase family.</text>
</comment>
<feature type="domain" description="Acyl-CoA dehydrogenase/oxidase C-terminal" evidence="5">
    <location>
        <begin position="334"/>
        <end position="508"/>
    </location>
</feature>
<evidence type="ECO:0000259" key="7">
    <source>
        <dbReference type="Pfam" id="PF18158"/>
    </source>
</evidence>
<evidence type="ECO:0000256" key="1">
    <source>
        <dbReference type="ARBA" id="ARBA00009347"/>
    </source>
</evidence>
<evidence type="ECO:0000313" key="8">
    <source>
        <dbReference type="EMBL" id="KAJ5444515.1"/>
    </source>
</evidence>
<evidence type="ECO:0000256" key="3">
    <source>
        <dbReference type="ARBA" id="ARBA00022827"/>
    </source>
</evidence>
<organism evidence="8 9">
    <name type="scientific">Penicillium daleae</name>
    <dbReference type="NCBI Taxonomy" id="63821"/>
    <lineage>
        <taxon>Eukaryota</taxon>
        <taxon>Fungi</taxon>
        <taxon>Dikarya</taxon>
        <taxon>Ascomycota</taxon>
        <taxon>Pezizomycotina</taxon>
        <taxon>Eurotiomycetes</taxon>
        <taxon>Eurotiomycetidae</taxon>
        <taxon>Eurotiales</taxon>
        <taxon>Aspergillaceae</taxon>
        <taxon>Penicillium</taxon>
    </lineage>
</organism>
<dbReference type="Pfam" id="PF02770">
    <property type="entry name" value="Acyl-CoA_dh_M"/>
    <property type="match status" value="1"/>
</dbReference>
<evidence type="ECO:0000259" key="5">
    <source>
        <dbReference type="Pfam" id="PF00441"/>
    </source>
</evidence>
<dbReference type="PANTHER" id="PTHR42707">
    <property type="entry name" value="ACYL-COA DEHYDROGENASE"/>
    <property type="match status" value="1"/>
</dbReference>
<evidence type="ECO:0000256" key="4">
    <source>
        <dbReference type="RuleBase" id="RU362125"/>
    </source>
</evidence>
<evidence type="ECO:0000256" key="2">
    <source>
        <dbReference type="ARBA" id="ARBA00022630"/>
    </source>
</evidence>
<dbReference type="Pfam" id="PF00441">
    <property type="entry name" value="Acyl-CoA_dh_1"/>
    <property type="match status" value="1"/>
</dbReference>
<evidence type="ECO:0000259" key="6">
    <source>
        <dbReference type="Pfam" id="PF02770"/>
    </source>
</evidence>
<comment type="caution">
    <text evidence="8">The sequence shown here is derived from an EMBL/GenBank/DDBJ whole genome shotgun (WGS) entry which is preliminary data.</text>
</comment>
<proteinExistence type="inferred from homology"/>
<dbReference type="InterPro" id="IPR006091">
    <property type="entry name" value="Acyl-CoA_Oxase/DH_mid-dom"/>
</dbReference>
<keyword evidence="2 4" id="KW-0285">Flavoprotein</keyword>
<dbReference type="EMBL" id="JAPVEA010000007">
    <property type="protein sequence ID" value="KAJ5444515.1"/>
    <property type="molecule type" value="Genomic_DNA"/>
</dbReference>
<dbReference type="SUPFAM" id="SSF47203">
    <property type="entry name" value="Acyl-CoA dehydrogenase C-terminal domain-like"/>
    <property type="match status" value="1"/>
</dbReference>
<dbReference type="GO" id="GO:0003995">
    <property type="term" value="F:acyl-CoA dehydrogenase activity"/>
    <property type="evidence" value="ECO:0007669"/>
    <property type="project" value="TreeGrafter"/>
</dbReference>
<comment type="cofactor">
    <cofactor evidence="4">
        <name>FAD</name>
        <dbReference type="ChEBI" id="CHEBI:57692"/>
    </cofactor>
</comment>
<dbReference type="InterPro" id="IPR052904">
    <property type="entry name" value="Acyl-CoA_dehydrogenase-like"/>
</dbReference>
<feature type="domain" description="Adaptive response protein AidB N-terminal" evidence="7">
    <location>
        <begin position="51"/>
        <end position="180"/>
    </location>
</feature>
<sequence>MSASLNMGSRPRKLRDRLVIYWYAMPERLTPSTIDDGFILRTPAMENPATADLVFQRILQWHLPQDVLGKIIPELRMFGSNAISAETNSLIANAENQQPYVKAHNVWGARYESNGLVTSTGWRELGKWGIKHGVVGLGYEEEFGSYRRTVQHAFNYLFSASSAAYSCPVSMTSGAARLVRLQISNLPSDHPFHELYAKLIARENNWISAQWMTERPGGSDVRNSETVATYSPLASKTGRFGNMEEGDYLLSGFKFFCSATDCDVVLLLAKTDTGELSLFVAPTTKTVVDASGKTQRVSNGIRIHRLKNKMGTKELPTAEVELRRVRAHLIGPKDRGIATIALLLNTTRTHNFITALSCLRRAMDIAKAFARARKTIDQPLWTFPMHLNVLAQLEVKHRGWMQLAFFTSSLLSYVDNGFPNGIPEVYAVLAKSPTTATVVLRAFTSTSKAVICKSATLAFQECQEAMGGVGYIDEPDEPEFNVSRLWRDTASNSVWEGTTNVLASETVRHLTKGQNLDLFHVWISNAIHQVSDLALKTTLQAVWSALKSKLEAGQDERGLVGVLGVGRQIIFTLSWLVSGMLLSMDAQRDNNSVAREAARRWVLEGQGVPGEFAFTDLIYQRSALAHERKLTDRERTAWDCRIVWGVDLPSDASAGYRMAKI</sequence>
<dbReference type="InterPro" id="IPR041504">
    <property type="entry name" value="AidB_N"/>
</dbReference>
<accession>A0AAD6C4R4</accession>
<keyword evidence="3 4" id="KW-0274">FAD</keyword>
<dbReference type="AlphaFoldDB" id="A0AAD6C4R4"/>
<dbReference type="InterPro" id="IPR009100">
    <property type="entry name" value="AcylCoA_DH/oxidase_NM_dom_sf"/>
</dbReference>
<dbReference type="Proteomes" id="UP001213681">
    <property type="component" value="Unassembled WGS sequence"/>
</dbReference>
<dbReference type="InterPro" id="IPR009075">
    <property type="entry name" value="AcylCo_DH/oxidase_C"/>
</dbReference>
<reference evidence="8" key="1">
    <citation type="submission" date="2022-12" db="EMBL/GenBank/DDBJ databases">
        <authorList>
            <person name="Petersen C."/>
        </authorList>
    </citation>
    <scope>NUCLEOTIDE SEQUENCE</scope>
    <source>
        <strain evidence="8">IBT 16125</strain>
    </source>
</reference>
<evidence type="ECO:0008006" key="10">
    <source>
        <dbReference type="Google" id="ProtNLM"/>
    </source>
</evidence>
<name>A0AAD6C4R4_9EURO</name>
<reference evidence="8" key="2">
    <citation type="journal article" date="2023" name="IMA Fungus">
        <title>Comparative genomic study of the Penicillium genus elucidates a diverse pangenome and 15 lateral gene transfer events.</title>
        <authorList>
            <person name="Petersen C."/>
            <person name="Sorensen T."/>
            <person name="Nielsen M.R."/>
            <person name="Sondergaard T.E."/>
            <person name="Sorensen J.L."/>
            <person name="Fitzpatrick D.A."/>
            <person name="Frisvad J.C."/>
            <person name="Nielsen K.L."/>
        </authorList>
    </citation>
    <scope>NUCLEOTIDE SEQUENCE</scope>
    <source>
        <strain evidence="8">IBT 16125</strain>
    </source>
</reference>
<dbReference type="Pfam" id="PF18158">
    <property type="entry name" value="AidB_N"/>
    <property type="match status" value="1"/>
</dbReference>
<dbReference type="RefSeq" id="XP_056764595.1">
    <property type="nucleotide sequence ID" value="XM_056911769.1"/>
</dbReference>
<feature type="domain" description="Acyl-CoA oxidase/dehydrogenase middle" evidence="6">
    <location>
        <begin position="209"/>
        <end position="325"/>
    </location>
</feature>
<dbReference type="SUPFAM" id="SSF56645">
    <property type="entry name" value="Acyl-CoA dehydrogenase NM domain-like"/>
    <property type="match status" value="1"/>
</dbReference>
<evidence type="ECO:0000313" key="9">
    <source>
        <dbReference type="Proteomes" id="UP001213681"/>
    </source>
</evidence>
<dbReference type="PANTHER" id="PTHR42707:SF2">
    <property type="entry name" value="ACD11 DEHYDROGENASE"/>
    <property type="match status" value="1"/>
</dbReference>
<protein>
    <recommendedName>
        <fullName evidence="10">Acyl-CoA dehydrogenase</fullName>
    </recommendedName>
</protein>
<dbReference type="GeneID" id="81602012"/>
<keyword evidence="9" id="KW-1185">Reference proteome</keyword>
<gene>
    <name evidence="8" type="ORF">N7458_008387</name>
</gene>
<dbReference type="Gene3D" id="1.20.140.10">
    <property type="entry name" value="Butyryl-CoA Dehydrogenase, subunit A, domain 3"/>
    <property type="match status" value="1"/>
</dbReference>
<dbReference type="Gene3D" id="2.40.110.20">
    <property type="match status" value="1"/>
</dbReference>
<dbReference type="InterPro" id="IPR036250">
    <property type="entry name" value="AcylCo_DH-like_C"/>
</dbReference>
<keyword evidence="4" id="KW-0560">Oxidoreductase</keyword>